<accession>A0A975TSY8</accession>
<dbReference type="AlphaFoldDB" id="A0A975TSY8"/>
<gene>
    <name evidence="3" type="ORF">KUL25_14630</name>
    <name evidence="4" type="ORF">KUL25_14635</name>
</gene>
<keyword evidence="1" id="KW-1133">Transmembrane helix</keyword>
<dbReference type="EMBL" id="CP078073">
    <property type="protein sequence ID" value="QXL86680.1"/>
    <property type="molecule type" value="Genomic_DNA"/>
</dbReference>
<sequence>MTFLTTLRAIVGAAALSLIAGAASASTMTFADLSLSGDFTHTDEVTVCPFGCFTIPIPSIGTANGSISGNLYGNTSIVRAYTLTYDLSATWNGSTESASGAIDIPLAFSIDDVLASFGALVGSTGPVSAVTPIGAFASSGLTITPTSINGDFGFILGGPIFEDFADFVGLSGNQSGSVQANFALVAAIPLPASSVLLVFGLGGMVVVGRRRRMAA</sequence>
<evidence type="ECO:0000256" key="1">
    <source>
        <dbReference type="SAM" id="Phobius"/>
    </source>
</evidence>
<feature type="signal peptide" evidence="2">
    <location>
        <begin position="1"/>
        <end position="25"/>
    </location>
</feature>
<dbReference type="Proteomes" id="UP000693972">
    <property type="component" value="Unassembled WGS sequence"/>
</dbReference>
<feature type="transmembrane region" description="Helical" evidence="1">
    <location>
        <begin position="182"/>
        <end position="207"/>
    </location>
</feature>
<evidence type="ECO:0000313" key="5">
    <source>
        <dbReference type="Proteomes" id="UP000693972"/>
    </source>
</evidence>
<keyword evidence="2" id="KW-0732">Signal</keyword>
<evidence type="ECO:0000313" key="4">
    <source>
        <dbReference type="EMBL" id="QXL86680.1"/>
    </source>
</evidence>
<dbReference type="NCBIfam" id="TIGR03370">
    <property type="entry name" value="VPLPA-CTERM"/>
    <property type="match status" value="1"/>
</dbReference>
<keyword evidence="1" id="KW-0812">Transmembrane</keyword>
<dbReference type="InterPro" id="IPR022472">
    <property type="entry name" value="VPLPA-CTERM"/>
</dbReference>
<keyword evidence="1" id="KW-0472">Membrane</keyword>
<proteinExistence type="predicted"/>
<evidence type="ECO:0000313" key="3">
    <source>
        <dbReference type="EMBL" id="MBY4893992.1"/>
    </source>
</evidence>
<organism evidence="4">
    <name type="scientific">Gymnodinialimonas phycosphaerae</name>
    <dbReference type="NCBI Taxonomy" id="2841589"/>
    <lineage>
        <taxon>Bacteria</taxon>
        <taxon>Pseudomonadati</taxon>
        <taxon>Pseudomonadota</taxon>
        <taxon>Alphaproteobacteria</taxon>
        <taxon>Rhodobacterales</taxon>
        <taxon>Paracoccaceae</taxon>
        <taxon>Gymnodinialimonas</taxon>
    </lineage>
</organism>
<name>A0A975TSY8_9RHOB</name>
<dbReference type="RefSeq" id="WP_257893618.1">
    <property type="nucleotide sequence ID" value="NZ_JAIMBW010000001.1"/>
</dbReference>
<keyword evidence="5" id="KW-1185">Reference proteome</keyword>
<dbReference type="EMBL" id="JAIMBW010000001">
    <property type="protein sequence ID" value="MBY4893992.1"/>
    <property type="molecule type" value="Genomic_DNA"/>
</dbReference>
<reference evidence="4 5" key="1">
    <citation type="submission" date="2021-07" db="EMBL/GenBank/DDBJ databases">
        <title>Karlodiniumbacter phycospheric gen. nov., sp. nov., a phycosphere bacterium isolated from karlodinium veneficum.</title>
        <authorList>
            <person name="Peng Y."/>
            <person name="Jiang L."/>
            <person name="Lee J."/>
        </authorList>
    </citation>
    <scope>NUCLEOTIDE SEQUENCE</scope>
    <source>
        <strain evidence="4 5">N5</strain>
    </source>
</reference>
<protein>
    <submittedName>
        <fullName evidence="4">VPLPA-CTERM sorting domain-containing protein</fullName>
    </submittedName>
</protein>
<evidence type="ECO:0000256" key="2">
    <source>
        <dbReference type="SAM" id="SignalP"/>
    </source>
</evidence>
<feature type="chain" id="PRO_5038045467" evidence="2">
    <location>
        <begin position="26"/>
        <end position="215"/>
    </location>
</feature>